<feature type="region of interest" description="Disordered" evidence="34">
    <location>
        <begin position="833"/>
        <end position="857"/>
    </location>
</feature>
<feature type="compositionally biased region" description="Basic and acidic residues" evidence="34">
    <location>
        <begin position="1558"/>
        <end position="1570"/>
    </location>
</feature>
<dbReference type="EC" id="2.1.1.359" evidence="4"/>
<keyword evidence="41" id="KW-1185">Reference proteome</keyword>
<dbReference type="Pfam" id="PF00439">
    <property type="entry name" value="Bromodomain"/>
    <property type="match status" value="1"/>
</dbReference>
<dbReference type="SMART" id="SM00570">
    <property type="entry name" value="AWS"/>
    <property type="match status" value="1"/>
</dbReference>
<feature type="compositionally biased region" description="Low complexity" evidence="34">
    <location>
        <begin position="1698"/>
        <end position="1708"/>
    </location>
</feature>
<dbReference type="CDD" id="cd04717">
    <property type="entry name" value="BAH_polybromo"/>
    <property type="match status" value="1"/>
</dbReference>
<evidence type="ECO:0000256" key="13">
    <source>
        <dbReference type="ARBA" id="ARBA00022723"/>
    </source>
</evidence>
<dbReference type="Pfam" id="PF01426">
    <property type="entry name" value="BAH"/>
    <property type="match status" value="1"/>
</dbReference>
<evidence type="ECO:0000256" key="18">
    <source>
        <dbReference type="ARBA" id="ARBA00022853"/>
    </source>
</evidence>
<evidence type="ECO:0000256" key="29">
    <source>
        <dbReference type="ARBA" id="ARBA00066816"/>
    </source>
</evidence>
<dbReference type="FunFam" id="2.170.270.10:FF:000011">
    <property type="entry name" value="Histone-lysine N-methyltransferase"/>
    <property type="match status" value="1"/>
</dbReference>
<dbReference type="Pfam" id="PF00856">
    <property type="entry name" value="SET"/>
    <property type="match status" value="1"/>
</dbReference>
<keyword evidence="22 33" id="KW-0103">Bromodomain</keyword>
<keyword evidence="25" id="KW-0539">Nucleus</keyword>
<evidence type="ECO:0000256" key="27">
    <source>
        <dbReference type="ARBA" id="ARBA00051161"/>
    </source>
</evidence>
<dbReference type="InterPro" id="IPR019786">
    <property type="entry name" value="Zinc_finger_PHD-type_CS"/>
</dbReference>
<dbReference type="CDD" id="cd05525">
    <property type="entry name" value="Bromo_ASH1"/>
    <property type="match status" value="1"/>
</dbReference>
<keyword evidence="9" id="KW-0597">Phosphoprotein</keyword>
<dbReference type="InterPro" id="IPR043319">
    <property type="entry name" value="PHD_ASH1L"/>
</dbReference>
<evidence type="ECO:0000259" key="35">
    <source>
        <dbReference type="PROSITE" id="PS50014"/>
    </source>
</evidence>
<keyword evidence="10 40" id="KW-0489">Methyltransferase</keyword>
<feature type="compositionally biased region" description="Polar residues" evidence="34">
    <location>
        <begin position="189"/>
        <end position="198"/>
    </location>
</feature>
<feature type="region of interest" description="Disordered" evidence="34">
    <location>
        <begin position="1107"/>
        <end position="1129"/>
    </location>
</feature>
<dbReference type="GO" id="GO:0003677">
    <property type="term" value="F:DNA binding"/>
    <property type="evidence" value="ECO:0007669"/>
    <property type="project" value="InterPro"/>
</dbReference>
<keyword evidence="13" id="KW-0479">Metal-binding</keyword>
<evidence type="ECO:0000256" key="2">
    <source>
        <dbReference type="ARBA" id="ARBA00004286"/>
    </source>
</evidence>
<keyword evidence="11 40" id="KW-0808">Transferase</keyword>
<evidence type="ECO:0000313" key="40">
    <source>
        <dbReference type="EMBL" id="NXB29130.1"/>
    </source>
</evidence>
<dbReference type="GO" id="GO:0005923">
    <property type="term" value="C:bicellular tight junction"/>
    <property type="evidence" value="ECO:0007669"/>
    <property type="project" value="UniProtKB-SubCell"/>
</dbReference>
<feature type="region of interest" description="Disordered" evidence="34">
    <location>
        <begin position="1941"/>
        <end position="2013"/>
    </location>
</feature>
<protein>
    <recommendedName>
        <fullName evidence="30">Histone-lysine N-methyltransferase ASH1L</fullName>
        <ecNumber evidence="4">2.1.1.359</ecNumber>
        <ecNumber evidence="29">2.1.1.367</ecNumber>
    </recommendedName>
    <alternativeName>
        <fullName evidence="31">ASH1-like protein</fullName>
    </alternativeName>
    <alternativeName>
        <fullName evidence="32">Absent small and homeotic disks protein 1 homolog</fullName>
    </alternativeName>
</protein>
<reference evidence="40 41" key="1">
    <citation type="submission" date="2019-09" db="EMBL/GenBank/DDBJ databases">
        <title>Bird 10,000 Genomes (B10K) Project - Family phase.</title>
        <authorList>
            <person name="Zhang G."/>
        </authorList>
    </citation>
    <scope>NUCLEOTIDE SEQUENCE [LARGE SCALE GENOMIC DNA]</scope>
    <source>
        <strain evidence="40">B10K-DU-029-39</strain>
        <tissue evidence="40">Heart or muscle</tissue>
    </source>
</reference>
<dbReference type="PANTHER" id="PTHR46147:SF1">
    <property type="entry name" value="HISTONE-LYSINE N-METHYLTRANSFERASE ASH1L"/>
    <property type="match status" value="1"/>
</dbReference>
<keyword evidence="23" id="KW-0010">Activator</keyword>
<dbReference type="PANTHER" id="PTHR46147">
    <property type="entry name" value="HISTONE-LYSINE N-METHYLTRANSFERASE ASH1"/>
    <property type="match status" value="1"/>
</dbReference>
<feature type="region of interest" description="Disordered" evidence="34">
    <location>
        <begin position="633"/>
        <end position="661"/>
    </location>
</feature>
<evidence type="ECO:0000256" key="23">
    <source>
        <dbReference type="ARBA" id="ARBA00023159"/>
    </source>
</evidence>
<gene>
    <name evidence="40" type="primary">Ash1l</name>
    <name evidence="40" type="ORF">EULNIG_R08086</name>
</gene>
<keyword evidence="20" id="KW-0007">Acetylation</keyword>
<keyword evidence="18" id="KW-0156">Chromatin regulator</keyword>
<feature type="compositionally biased region" description="Low complexity" evidence="34">
    <location>
        <begin position="1166"/>
        <end position="1179"/>
    </location>
</feature>
<keyword evidence="21" id="KW-0805">Transcription regulation</keyword>
<feature type="region of interest" description="Disordered" evidence="34">
    <location>
        <begin position="1"/>
        <end position="151"/>
    </location>
</feature>
<dbReference type="Gene3D" id="2.30.30.490">
    <property type="match status" value="1"/>
</dbReference>
<evidence type="ECO:0000256" key="5">
    <source>
        <dbReference type="ARBA" id="ARBA00022427"/>
    </source>
</evidence>
<feature type="domain" description="SET" evidence="36">
    <location>
        <begin position="2162"/>
        <end position="2278"/>
    </location>
</feature>
<keyword evidence="6" id="KW-0158">Chromosome</keyword>
<dbReference type="InterPro" id="IPR046341">
    <property type="entry name" value="SET_dom_sf"/>
</dbReference>
<feature type="compositionally biased region" description="Polar residues" evidence="34">
    <location>
        <begin position="703"/>
        <end position="714"/>
    </location>
</feature>
<organism evidence="40 41">
    <name type="scientific">Eulacestoma nigropectus</name>
    <name type="common">wattled ploughbill</name>
    <dbReference type="NCBI Taxonomy" id="461239"/>
    <lineage>
        <taxon>Eukaryota</taxon>
        <taxon>Metazoa</taxon>
        <taxon>Chordata</taxon>
        <taxon>Craniata</taxon>
        <taxon>Vertebrata</taxon>
        <taxon>Euteleostomi</taxon>
        <taxon>Archelosauria</taxon>
        <taxon>Archosauria</taxon>
        <taxon>Dinosauria</taxon>
        <taxon>Saurischia</taxon>
        <taxon>Theropoda</taxon>
        <taxon>Coelurosauria</taxon>
        <taxon>Aves</taxon>
        <taxon>Neognathae</taxon>
        <taxon>Neoaves</taxon>
        <taxon>Telluraves</taxon>
        <taxon>Australaves</taxon>
        <taxon>Passeriformes</taxon>
        <taxon>Corvoidea</taxon>
        <taxon>Pachycephalidae</taxon>
        <taxon>Eulacestoma</taxon>
    </lineage>
</organism>
<evidence type="ECO:0000256" key="24">
    <source>
        <dbReference type="ARBA" id="ARBA00023163"/>
    </source>
</evidence>
<dbReference type="InterPro" id="IPR001965">
    <property type="entry name" value="Znf_PHD"/>
</dbReference>
<evidence type="ECO:0000259" key="38">
    <source>
        <dbReference type="PROSITE" id="PS51038"/>
    </source>
</evidence>
<dbReference type="GO" id="GO:0042800">
    <property type="term" value="F:histone H3K4 methyltransferase activity"/>
    <property type="evidence" value="ECO:0007669"/>
    <property type="project" value="TreeGrafter"/>
</dbReference>
<keyword evidence="17" id="KW-0832">Ubl conjugation</keyword>
<feature type="compositionally biased region" description="Polar residues" evidence="34">
    <location>
        <begin position="1190"/>
        <end position="1215"/>
    </location>
</feature>
<comment type="subcellular location">
    <subcellularLocation>
        <location evidence="3">Cell junction</location>
        <location evidence="3">Tight junction</location>
    </subcellularLocation>
    <subcellularLocation>
        <location evidence="2">Chromosome</location>
    </subcellularLocation>
    <subcellularLocation>
        <location evidence="1">Nucleus</location>
    </subcellularLocation>
</comment>
<dbReference type="GO" id="GO:0008270">
    <property type="term" value="F:zinc ion binding"/>
    <property type="evidence" value="ECO:0007669"/>
    <property type="project" value="UniProtKB-KW"/>
</dbReference>
<evidence type="ECO:0000256" key="8">
    <source>
        <dbReference type="ARBA" id="ARBA00022499"/>
    </source>
</evidence>
<evidence type="ECO:0000256" key="11">
    <source>
        <dbReference type="ARBA" id="ARBA00022679"/>
    </source>
</evidence>
<feature type="domain" description="AWS" evidence="39">
    <location>
        <begin position="2108"/>
        <end position="2159"/>
    </location>
</feature>
<evidence type="ECO:0000256" key="25">
    <source>
        <dbReference type="ARBA" id="ARBA00023242"/>
    </source>
</evidence>
<dbReference type="GO" id="GO:0032259">
    <property type="term" value="P:methylation"/>
    <property type="evidence" value="ECO:0007669"/>
    <property type="project" value="UniProtKB-KW"/>
</dbReference>
<keyword evidence="8" id="KW-1017">Isopeptide bond</keyword>
<comment type="caution">
    <text evidence="40">The sequence shown here is derived from an EMBL/GenBank/DDBJ whole genome shotgun (WGS) entry which is preliminary data.</text>
</comment>
<dbReference type="InterPro" id="IPR013083">
    <property type="entry name" value="Znf_RING/FYVE/PHD"/>
</dbReference>
<accession>A0A7K8CRI5</accession>
<evidence type="ECO:0000256" key="28">
    <source>
        <dbReference type="ARBA" id="ARBA00057835"/>
    </source>
</evidence>
<dbReference type="SMART" id="SM00297">
    <property type="entry name" value="BROMO"/>
    <property type="match status" value="1"/>
</dbReference>
<evidence type="ECO:0000256" key="4">
    <source>
        <dbReference type="ARBA" id="ARBA00012178"/>
    </source>
</evidence>
<evidence type="ECO:0000256" key="21">
    <source>
        <dbReference type="ARBA" id="ARBA00023015"/>
    </source>
</evidence>
<dbReference type="InterPro" id="IPR011011">
    <property type="entry name" value="Znf_FYVE_PHD"/>
</dbReference>
<feature type="compositionally biased region" description="Basic residues" evidence="34">
    <location>
        <begin position="2321"/>
        <end position="2343"/>
    </location>
</feature>
<keyword evidence="14" id="KW-0677">Repeat</keyword>
<dbReference type="SMART" id="SM00249">
    <property type="entry name" value="PHD"/>
    <property type="match status" value="1"/>
</dbReference>
<dbReference type="Proteomes" id="UP000540150">
    <property type="component" value="Unassembled WGS sequence"/>
</dbReference>
<dbReference type="GO" id="GO:0005694">
    <property type="term" value="C:chromosome"/>
    <property type="evidence" value="ECO:0007669"/>
    <property type="project" value="UniProtKB-SubCell"/>
</dbReference>
<dbReference type="InterPro" id="IPR003616">
    <property type="entry name" value="Post-SET_dom"/>
</dbReference>
<evidence type="ECO:0000256" key="34">
    <source>
        <dbReference type="SAM" id="MobiDB-lite"/>
    </source>
</evidence>
<dbReference type="EC" id="2.1.1.367" evidence="29"/>
<dbReference type="InterPro" id="IPR001487">
    <property type="entry name" value="Bromodomain"/>
</dbReference>
<feature type="compositionally biased region" description="Polar residues" evidence="34">
    <location>
        <begin position="2306"/>
        <end position="2320"/>
    </location>
</feature>
<dbReference type="CDD" id="cd19174">
    <property type="entry name" value="SET_ASH1L"/>
    <property type="match status" value="1"/>
</dbReference>
<dbReference type="FunFam" id="2.30.30.490:FF:000008">
    <property type="entry name" value="Histone-lysine N-methyltransferase"/>
    <property type="match status" value="1"/>
</dbReference>
<dbReference type="GO" id="GO:0006355">
    <property type="term" value="P:regulation of DNA-templated transcription"/>
    <property type="evidence" value="ECO:0007669"/>
    <property type="project" value="TreeGrafter"/>
</dbReference>
<feature type="compositionally biased region" description="Basic residues" evidence="34">
    <location>
        <begin position="716"/>
        <end position="726"/>
    </location>
</feature>
<dbReference type="SMART" id="SM00439">
    <property type="entry name" value="BAH"/>
    <property type="match status" value="1"/>
</dbReference>
<feature type="compositionally biased region" description="Basic and acidic residues" evidence="34">
    <location>
        <begin position="35"/>
        <end position="57"/>
    </location>
</feature>
<evidence type="ECO:0000256" key="22">
    <source>
        <dbReference type="ARBA" id="ARBA00023117"/>
    </source>
</evidence>
<dbReference type="Gene3D" id="2.170.270.10">
    <property type="entry name" value="SET domain"/>
    <property type="match status" value="1"/>
</dbReference>
<evidence type="ECO:0000259" key="37">
    <source>
        <dbReference type="PROSITE" id="PS50868"/>
    </source>
</evidence>
<feature type="region of interest" description="Disordered" evidence="34">
    <location>
        <begin position="183"/>
        <end position="255"/>
    </location>
</feature>
<dbReference type="PROSITE" id="PS51038">
    <property type="entry name" value="BAH"/>
    <property type="match status" value="1"/>
</dbReference>
<comment type="catalytic activity">
    <reaction evidence="27">
        <text>L-lysyl(9)-[histone H3] + S-adenosyl-L-methionine = N(6)-methyl-L-lysyl(9)-[histone H3] + S-adenosyl-L-homocysteine + H(+)</text>
        <dbReference type="Rhea" id="RHEA:60280"/>
        <dbReference type="Rhea" id="RHEA-COMP:15542"/>
        <dbReference type="Rhea" id="RHEA-COMP:15546"/>
        <dbReference type="ChEBI" id="CHEBI:15378"/>
        <dbReference type="ChEBI" id="CHEBI:29969"/>
        <dbReference type="ChEBI" id="CHEBI:57856"/>
        <dbReference type="ChEBI" id="CHEBI:59789"/>
        <dbReference type="ChEBI" id="CHEBI:61929"/>
        <dbReference type="EC" id="2.1.1.367"/>
    </reaction>
</comment>
<feature type="region of interest" description="Disordered" evidence="34">
    <location>
        <begin position="350"/>
        <end position="396"/>
    </location>
</feature>
<comment type="function">
    <text evidence="28">Histone methyltransferase specifically trimethylating 'Lys-36' of histone H3 forming H3K36me3. Also monomethylates 'Lys-9' of histone H3 (H3K9me1) in vitro. The physiological significance of the H3K9me1 activity is unclear.</text>
</comment>
<evidence type="ECO:0000256" key="30">
    <source>
        <dbReference type="ARBA" id="ARBA00070988"/>
    </source>
</evidence>
<dbReference type="PROSITE" id="PS01359">
    <property type="entry name" value="ZF_PHD_1"/>
    <property type="match status" value="1"/>
</dbReference>
<dbReference type="GO" id="GO:0005654">
    <property type="term" value="C:nucleoplasm"/>
    <property type="evidence" value="ECO:0007669"/>
    <property type="project" value="TreeGrafter"/>
</dbReference>
<dbReference type="Gene3D" id="1.20.920.10">
    <property type="entry name" value="Bromodomain-like"/>
    <property type="match status" value="1"/>
</dbReference>
<evidence type="ECO:0000256" key="32">
    <source>
        <dbReference type="ARBA" id="ARBA00078568"/>
    </source>
</evidence>
<feature type="domain" description="Post-SET" evidence="37">
    <location>
        <begin position="2286"/>
        <end position="2302"/>
    </location>
</feature>
<dbReference type="InterPro" id="IPR036427">
    <property type="entry name" value="Bromodomain-like_sf"/>
</dbReference>
<feature type="compositionally biased region" description="Polar residues" evidence="34">
    <location>
        <begin position="1669"/>
        <end position="1683"/>
    </location>
</feature>
<dbReference type="OrthoDB" id="79252at2759"/>
<evidence type="ECO:0000313" key="41">
    <source>
        <dbReference type="Proteomes" id="UP000540150"/>
    </source>
</evidence>
<dbReference type="SUPFAM" id="SSF57903">
    <property type="entry name" value="FYVE/PHD zinc finger"/>
    <property type="match status" value="1"/>
</dbReference>
<dbReference type="GO" id="GO:0140955">
    <property type="term" value="F:histone H3K36 trimethyltransferase activity"/>
    <property type="evidence" value="ECO:0007669"/>
    <property type="project" value="UniProtKB-EC"/>
</dbReference>
<feature type="compositionally biased region" description="Polar residues" evidence="34">
    <location>
        <begin position="1111"/>
        <end position="1126"/>
    </location>
</feature>
<dbReference type="Pfam" id="PF20826">
    <property type="entry name" value="PHD_5"/>
    <property type="match status" value="1"/>
</dbReference>
<feature type="compositionally biased region" description="Basic and acidic residues" evidence="34">
    <location>
        <begin position="2858"/>
        <end position="2871"/>
    </location>
</feature>
<keyword evidence="16" id="KW-0862">Zinc</keyword>
<feature type="domain" description="Bromo" evidence="35">
    <location>
        <begin position="2479"/>
        <end position="2549"/>
    </location>
</feature>
<keyword evidence="15" id="KW-0863">Zinc-finger</keyword>
<evidence type="ECO:0000256" key="31">
    <source>
        <dbReference type="ARBA" id="ARBA00077263"/>
    </source>
</evidence>
<evidence type="ECO:0000256" key="6">
    <source>
        <dbReference type="ARBA" id="ARBA00022454"/>
    </source>
</evidence>
<dbReference type="Pfam" id="PF17907">
    <property type="entry name" value="AWS"/>
    <property type="match status" value="1"/>
</dbReference>
<evidence type="ECO:0000256" key="10">
    <source>
        <dbReference type="ARBA" id="ARBA00022603"/>
    </source>
</evidence>
<evidence type="ECO:0000256" key="12">
    <source>
        <dbReference type="ARBA" id="ARBA00022691"/>
    </source>
</evidence>
<evidence type="ECO:0000259" key="36">
    <source>
        <dbReference type="PROSITE" id="PS50280"/>
    </source>
</evidence>
<feature type="compositionally biased region" description="Polar residues" evidence="34">
    <location>
        <begin position="69"/>
        <end position="83"/>
    </location>
</feature>
<dbReference type="InterPro" id="IPR017956">
    <property type="entry name" value="AT_hook_DNA-bd_motif"/>
</dbReference>
<feature type="domain" description="BAH" evidence="38">
    <location>
        <begin position="2677"/>
        <end position="2814"/>
    </location>
</feature>
<keyword evidence="19" id="KW-0965">Cell junction</keyword>
<evidence type="ECO:0000256" key="17">
    <source>
        <dbReference type="ARBA" id="ARBA00022843"/>
    </source>
</evidence>
<evidence type="ECO:0000256" key="19">
    <source>
        <dbReference type="ARBA" id="ARBA00022949"/>
    </source>
</evidence>
<evidence type="ECO:0000256" key="14">
    <source>
        <dbReference type="ARBA" id="ARBA00022737"/>
    </source>
</evidence>
<dbReference type="EMBL" id="VZTE01000882">
    <property type="protein sequence ID" value="NXB29130.1"/>
    <property type="molecule type" value="Genomic_DNA"/>
</dbReference>
<dbReference type="SUPFAM" id="SSF47370">
    <property type="entry name" value="Bromodomain"/>
    <property type="match status" value="1"/>
</dbReference>
<dbReference type="SMART" id="SM00317">
    <property type="entry name" value="SET"/>
    <property type="match status" value="1"/>
</dbReference>
<comment type="catalytic activity">
    <reaction evidence="26">
        <text>L-lysyl(36)-[histone H3] + 3 S-adenosyl-L-methionine = N(6),N(6),N(6)-trimethyl-L-lysyl(36)-[histone H3] + 3 S-adenosyl-L-homocysteine + 3 H(+)</text>
        <dbReference type="Rhea" id="RHEA:60324"/>
        <dbReference type="Rhea" id="RHEA-COMP:9785"/>
        <dbReference type="Rhea" id="RHEA-COMP:15536"/>
        <dbReference type="ChEBI" id="CHEBI:15378"/>
        <dbReference type="ChEBI" id="CHEBI:29969"/>
        <dbReference type="ChEBI" id="CHEBI:57856"/>
        <dbReference type="ChEBI" id="CHEBI:59789"/>
        <dbReference type="ChEBI" id="CHEBI:61961"/>
        <dbReference type="EC" id="2.1.1.359"/>
    </reaction>
</comment>
<feature type="region of interest" description="Disordered" evidence="34">
    <location>
        <begin position="268"/>
        <end position="292"/>
    </location>
</feature>
<dbReference type="PROSITE" id="PS50280">
    <property type="entry name" value="SET"/>
    <property type="match status" value="1"/>
</dbReference>
<dbReference type="InterPro" id="IPR043320">
    <property type="entry name" value="Bromo_ASH1L"/>
</dbReference>
<feature type="region of interest" description="Disordered" evidence="34">
    <location>
        <begin position="2841"/>
        <end position="2876"/>
    </location>
</feature>
<keyword evidence="7" id="KW-0488">Methylation</keyword>
<dbReference type="FunFam" id="1.20.920.10:FF:000025">
    <property type="entry name" value="Histone-lysine N-methyltransferase"/>
    <property type="match status" value="1"/>
</dbReference>
<name>A0A7K8CRI5_9CORV</name>
<evidence type="ECO:0000256" key="3">
    <source>
        <dbReference type="ARBA" id="ARBA00004435"/>
    </source>
</evidence>
<keyword evidence="5" id="KW-0796">Tight junction</keyword>
<evidence type="ECO:0000256" key="16">
    <source>
        <dbReference type="ARBA" id="ARBA00022833"/>
    </source>
</evidence>
<feature type="compositionally biased region" description="Basic and acidic residues" evidence="34">
    <location>
        <begin position="932"/>
        <end position="953"/>
    </location>
</feature>
<dbReference type="GO" id="GO:0140948">
    <property type="term" value="F:histone H3K9 monomethyltransferase activity"/>
    <property type="evidence" value="ECO:0007669"/>
    <property type="project" value="UniProtKB-EC"/>
</dbReference>
<dbReference type="CDD" id="cd15548">
    <property type="entry name" value="PHD_ASH1L"/>
    <property type="match status" value="1"/>
</dbReference>
<evidence type="ECO:0000256" key="26">
    <source>
        <dbReference type="ARBA" id="ARBA00047545"/>
    </source>
</evidence>
<dbReference type="PROSITE" id="PS50868">
    <property type="entry name" value="POST_SET"/>
    <property type="match status" value="1"/>
</dbReference>
<proteinExistence type="predicted"/>
<feature type="compositionally biased region" description="Basic and acidic residues" evidence="34">
    <location>
        <begin position="128"/>
        <end position="151"/>
    </location>
</feature>
<feature type="non-terminal residue" evidence="40">
    <location>
        <position position="2985"/>
    </location>
</feature>
<dbReference type="GO" id="GO:0003682">
    <property type="term" value="F:chromatin binding"/>
    <property type="evidence" value="ECO:0007669"/>
    <property type="project" value="InterPro"/>
</dbReference>
<dbReference type="PROSITE" id="PS51215">
    <property type="entry name" value="AWS"/>
    <property type="match status" value="1"/>
</dbReference>
<evidence type="ECO:0000256" key="7">
    <source>
        <dbReference type="ARBA" id="ARBA00022481"/>
    </source>
</evidence>
<dbReference type="FunFam" id="3.30.40.10:FF:000113">
    <property type="entry name" value="Histone-lysine N-methyltransferase"/>
    <property type="match status" value="1"/>
</dbReference>
<feature type="region of interest" description="Disordered" evidence="34">
    <location>
        <begin position="2305"/>
        <end position="2357"/>
    </location>
</feature>
<dbReference type="InterPro" id="IPR001025">
    <property type="entry name" value="BAH_dom"/>
</dbReference>
<feature type="region of interest" description="Disordered" evidence="34">
    <location>
        <begin position="1625"/>
        <end position="1713"/>
    </location>
</feature>
<dbReference type="InterPro" id="IPR001214">
    <property type="entry name" value="SET_dom"/>
</dbReference>
<sequence length="2985" mass="333103">MDPRNTAMLGLGSDSEGFSGKSPSVVNIGTLVGKGEAELEGCTKDEEDGKKKSREGNSAESGKGEALSDAQQQFSVKETNFSEGNLKLKIGLQAKRTKKPPKNLENYVCRPAIKTSIKQPRRAPKSGKMTEEKNEHCPSKQDPSKSYKKAGEVASVELHVEEGIQVETTPLSKKVSPLHSEMTDYIKSSPPTLISSHNSDLKDRTEINGATTVTEKLAQLIATCPPSKSSKTKQKKPGSGNGTTSGLVKDSGKKLPGTITASGLVNKDLRPPAISTPTGLVHKDSGKKQPVTSSAVGLISKDVGRKLPGISTPTALTNKEPLKKPVGISTPVGLVNKDAGKKLLGINSPTGLLNKDSGRKMPGTGNTTVLVNKDSGRKTPGIGSPMGLVSKDSGRKMPGISSPVGLVSKDCGKKPVGIGSPAGLANKDSGTLKADSLVPSSEPFKLPCNSNLSSLESHEPADLLKENTTSKTFEKHVMRQNKESILDKFSIRKEIADVGKEMFNEGMCVPQDAYSSSEKGIYETSKHEKQPPVYCTSPDFRTGGASEVSTAKSPFSAVGEGNLPSPSPTVSVPTLNRSLSTASSQLASNSLHLSSTAELLEGISDPMGKTPFSSDSTLLSLNRTLNHTLGTDFKGAEKDLSDSKASYVETSRTSPPTGKKPVLAAETSIHATVTPSVVSFTSLFGGKQFLKIGAIAASEKSCQGAKNLSSTQQSKPLKKRKGRKPRWTKVVSRSTCRPPKGLELERSELFKNISYSALSSSNLEQAKFLKNIGSSSFVEHEFVKHQLPKLNEANGQSLALLAETDKQSQKFYSAHKQPSSLCMSDDFLPDMYKPKRGRPKSKEMPELEGPPKRTLKIPASKVFSVQSKEEQEPPILQPEVEIPSLKQSLSGQAFPKKRGRPKRQIRSSIKMKPPILSVAPFVGTENSSKMGPESEQHRPGEFFERKDQLRGPEEVQSPSICSMSDLEVDSDRKVAKRNNGQLMKTIIRKINKMKTLKRKKLLNQILSSTVEPNTKGKMQSKLHNTVSTLAATFGSKLGQQINVSKKGTIYIGKRRGRKPKAVLNGILASSAASLTVLEKSAQQAPGTSLGQVLPHLLPSAANPSEILPSPVCSQSSAVSGGQSPVSSDAGFIEPSSVPYLHLHSRQGSVVQTLAMKKAAKGRRRLSPPTLLPNSPSHLSELTSLKEATPSPVSESHSDETIPSDSGIGTDNNSTSDRAEKFCGQKKKRHSFDHVSLIPPETSTVLSNLKEKHKHKCKRRSHDYLSYDKMKRQKRKRKKKYPQLRGRQDPDFLAELEELISRLSEIRITHRSHHFIPRDLLPTIFRINFNSFYTHPTFPLDPLHYIRKPDLKKKRGRPPKMREAMAEMPFMHSLSFPLSSTGFYPSYGMPYSPSPLAAAPIGLGYYGRYPPTLYPPPPSPSFTTPLPPPSYMHTGHLLLNPTKYHKKKHKLLRQEAFLTTSRTPLLSMSTYPSVPPEMAYGWMLEHKHRHRHKHREHRSSEQPQVSMDTIAANSSSRTVLESLKRYRFGKEAVGERYKHKEKHRCHMSCPHLSPSKGLLSRDEQWVRREPSESNSLALGLQTPLQIDCSENSPALSLGGFTPSSEPASSDEHTNLFTSAIGSCRVTNSASTNGRKKLPESPGLFSGQDASLSRPLRKEPVPSLEKALQPLSGTLPSQDKPSQRQSESTSCSPSRKRSTSESTSSPGKSCLRGLGVAGPARSARLAPAAEDSVDTLLQRMAQQDGPPTLDKTLEAVMANVSAPPSASPARNHSRERALGKQDGLGAPAIPGSSCGDGISLLQERLPGSYSPRHLKRSVVEAMQRQARKMCNYNKILATKKNLDHVNKILKAKKLQRQSRTGNNFVKRRPGRPRKYPLQAVVSMQAFQAARLVSQELEDREQSSSPLHLGPDTITDVIEAVVQSVNLNPEHRKGWKRKRWLPEEQARKRHKSLPEDEQESNKSFSEPVAEPPSPHEALGKPPESETPEQPLPPLTQREKKAPRPPKKKYQKAGLYSDVYKTTDPKSRLIQLKKEKLEYTPGEHEHGLFPAPIHVGGYLTWKYLRQKRIDFQLPYDILWQWKHNQLYKKPDVPLYKKIRSNVYVDVKPLSGYEATTCNCKKPEDDSGKGCVEDCLNRMIFAECSPNTCPCGEQCCNQRIQRHEWVQCLERFRAEEKGWGIRTKEPLKAGQFIIEYLGEVVSEQEFRNRMIEQYHNHSDHYCLNLDSGMVIDSYRMGNEARFINHSCNPNCEMQKWSVNGVYRIGLYALKDMPAGTELTYDYNFHSFNVEKQQLCKCGFDKCRGIIGGKSQRMNGLSSKSNQPVSTHRRPGRSKEKRKSKHKLKKRRGHIPEEPSESVNAPTRLTPQLQMKPMSNRERNFVLKHHVFLVRNWEKIRQKQEEVKHVSDSMHSSSLYTRWNGICRDDGNIKSDVFMTQFSALQTSRSVRTRRLAAAEENLEVARAARLAQIFKEICDSIISYKDSSRQALAAPLLNLPPKKKNADYYEKISDPLDLATIEKQILTGYYKTVEAFDGDMLKVFRNAEKYYGRKSPTGRDVCRLRKAYYNARHEASAQIDEIVGETASEADSSETSVCDKDNGHEKDEDVIRCICGLYKDEGLMIQCEKCMVWQHCDCMGVNSDVEHYLCEQCEPRAVNREVPMIPRPHYAQPGCVYYICLLRDDLLLRQGDCVYLMRDSRRTPDGHPVRQSYRLLSHINRDKLDIFRIEKLWKNEKEERFAFGHHYFRPHETHHSPSRKFYHNELFRVPLYEIIPLEAVVGTCCVLDLYTYCKGRPKGVKEQDVYICDYRLDKSAHLFYKIHRNRYPVCTKPYAFDHFPKKLTPKRDFSPHYVPDNYKRNGGRSSWKSDRSKPQIKDLNQEEDSLPLMEEVLGAPEQAPGELPSPEEPEKEPVPSESCETEKKGDENPSDTRPLCSPEERRHLQRERLNQILLNLLEKIPGKNAIDVTYLLEEGSGRKLRRRTLTIPESSFRK</sequence>
<evidence type="ECO:0000256" key="33">
    <source>
        <dbReference type="PROSITE-ProRule" id="PRU00035"/>
    </source>
</evidence>
<feature type="non-terminal residue" evidence="40">
    <location>
        <position position="1"/>
    </location>
</feature>
<evidence type="ECO:0000256" key="15">
    <source>
        <dbReference type="ARBA" id="ARBA00022771"/>
    </source>
</evidence>
<dbReference type="SUPFAM" id="SSF82199">
    <property type="entry name" value="SET domain"/>
    <property type="match status" value="1"/>
</dbReference>
<dbReference type="Gene3D" id="3.30.40.10">
    <property type="entry name" value="Zinc/RING finger domain, C3HC4 (zinc finger)"/>
    <property type="match status" value="1"/>
</dbReference>
<evidence type="ECO:0000256" key="20">
    <source>
        <dbReference type="ARBA" id="ARBA00022990"/>
    </source>
</evidence>
<dbReference type="PROSITE" id="PS50014">
    <property type="entry name" value="BROMODOMAIN_2"/>
    <property type="match status" value="1"/>
</dbReference>
<evidence type="ECO:0000259" key="39">
    <source>
        <dbReference type="PROSITE" id="PS51215"/>
    </source>
</evidence>
<feature type="compositionally biased region" description="Basic and acidic residues" evidence="34">
    <location>
        <begin position="840"/>
        <end position="851"/>
    </location>
</feature>
<dbReference type="InterPro" id="IPR006560">
    <property type="entry name" value="AWS_dom"/>
</dbReference>
<dbReference type="SMART" id="SM00384">
    <property type="entry name" value="AT_hook"/>
    <property type="match status" value="4"/>
</dbReference>
<feature type="region of interest" description="Disordered" evidence="34">
    <location>
        <begin position="703"/>
        <end position="726"/>
    </location>
</feature>
<keyword evidence="12" id="KW-0949">S-adenosyl-L-methionine</keyword>
<evidence type="ECO:0000256" key="1">
    <source>
        <dbReference type="ARBA" id="ARBA00004123"/>
    </source>
</evidence>
<keyword evidence="24" id="KW-0804">Transcription</keyword>
<evidence type="ECO:0000256" key="9">
    <source>
        <dbReference type="ARBA" id="ARBA00022553"/>
    </source>
</evidence>
<feature type="region of interest" description="Disordered" evidence="34">
    <location>
        <begin position="1154"/>
        <end position="1226"/>
    </location>
</feature>
<feature type="region of interest" description="Disordered" evidence="34">
    <location>
        <begin position="2888"/>
        <end position="2929"/>
    </location>
</feature>
<feature type="region of interest" description="Disordered" evidence="34">
    <location>
        <begin position="1536"/>
        <end position="1577"/>
    </location>
</feature>
<dbReference type="InterPro" id="IPR043151">
    <property type="entry name" value="BAH_sf"/>
</dbReference>
<feature type="region of interest" description="Disordered" evidence="34">
    <location>
        <begin position="922"/>
        <end position="964"/>
    </location>
</feature>